<dbReference type="EMBL" id="JAEEGC010000116">
    <property type="protein sequence ID" value="MBV7275204.1"/>
    <property type="molecule type" value="Genomic_DNA"/>
</dbReference>
<reference evidence="2" key="1">
    <citation type="submission" date="2020-12" db="EMBL/GenBank/DDBJ databases">
        <title>Clostridium thailandense sp. nov., a novel acetogenic bacterium isolated from peat land soil in Thailand.</title>
        <authorList>
            <person name="Chaikitkaew S."/>
            <person name="Birkeland N.K."/>
        </authorList>
    </citation>
    <scope>NUCLEOTIDE SEQUENCE</scope>
    <source>
        <strain evidence="2">PL3</strain>
    </source>
</reference>
<name>A0A949U2L3_9CLOT</name>
<dbReference type="AlphaFoldDB" id="A0A949U2L3"/>
<protein>
    <submittedName>
        <fullName evidence="2">Terpene cyclase/mutase family protein</fullName>
    </submittedName>
</protein>
<keyword evidence="3" id="KW-1185">Reference proteome</keyword>
<sequence length="405" mass="44263">MLKRKSKYILIAAVIASTILSNTFVMAKEITKETSDTNKSWSIKFNQDVDFNGDVKNAITVVDSKGNILVTNIRLGDSKTIIIDAPKEGYKAGESYTINISNKLHSIKNVQLKENVQCNFTITGDQDVYGEQVDNALKLGINKISQEGVGDDWQAIVLSRYGQQIPASYVSNLESSLKASSGIMSQPTDYERTTIALMAIGEDPTNFAGYNLVENIYNCNDMENQGINAYIFALIALDSGKFSVPENAAWTREKLINKILDYRTEDKGWSYGGDTADPDMTGMAITALAPYKDRSDVKAAIDEAIDRLSAIQNEDGSFSSWGTVNSESCSQVVIALCSNGIDPTGAKFTKSKNALDALLQCQVEGGGFYHTKETGYNTMGTEQALEALEAYKMLKAGKGSLYIFK</sequence>
<dbReference type="RefSeq" id="WP_218322260.1">
    <property type="nucleotide sequence ID" value="NZ_JAEEGC010000116.1"/>
</dbReference>
<feature type="signal peptide" evidence="1">
    <location>
        <begin position="1"/>
        <end position="27"/>
    </location>
</feature>
<evidence type="ECO:0000256" key="1">
    <source>
        <dbReference type="SAM" id="SignalP"/>
    </source>
</evidence>
<organism evidence="2 3">
    <name type="scientific">Clostridium thailandense</name>
    <dbReference type="NCBI Taxonomy" id="2794346"/>
    <lineage>
        <taxon>Bacteria</taxon>
        <taxon>Bacillati</taxon>
        <taxon>Bacillota</taxon>
        <taxon>Clostridia</taxon>
        <taxon>Eubacteriales</taxon>
        <taxon>Clostridiaceae</taxon>
        <taxon>Clostridium</taxon>
    </lineage>
</organism>
<feature type="chain" id="PRO_5036876296" evidence="1">
    <location>
        <begin position="28"/>
        <end position="405"/>
    </location>
</feature>
<proteinExistence type="predicted"/>
<dbReference type="CDD" id="cd00688">
    <property type="entry name" value="ISOPREN_C2_like"/>
    <property type="match status" value="1"/>
</dbReference>
<keyword evidence="1" id="KW-0732">Signal</keyword>
<evidence type="ECO:0000313" key="2">
    <source>
        <dbReference type="EMBL" id="MBV7275204.1"/>
    </source>
</evidence>
<gene>
    <name evidence="2" type="ORF">I6U48_20090</name>
</gene>
<comment type="caution">
    <text evidence="2">The sequence shown here is derived from an EMBL/GenBank/DDBJ whole genome shotgun (WGS) entry which is preliminary data.</text>
</comment>
<dbReference type="Proteomes" id="UP000694308">
    <property type="component" value="Unassembled WGS sequence"/>
</dbReference>
<accession>A0A949U2L3</accession>
<evidence type="ECO:0000313" key="3">
    <source>
        <dbReference type="Proteomes" id="UP000694308"/>
    </source>
</evidence>